<evidence type="ECO:0000313" key="2">
    <source>
        <dbReference type="EMBL" id="MPN05549.1"/>
    </source>
</evidence>
<feature type="compositionally biased region" description="Basic and acidic residues" evidence="1">
    <location>
        <begin position="201"/>
        <end position="218"/>
    </location>
</feature>
<proteinExistence type="predicted"/>
<feature type="compositionally biased region" description="Basic and acidic residues" evidence="1">
    <location>
        <begin position="27"/>
        <end position="58"/>
    </location>
</feature>
<protein>
    <submittedName>
        <fullName evidence="2">Uncharacterized protein</fullName>
    </submittedName>
</protein>
<sequence length="227" mass="24343">MEQCHRHAPRPGEILVVGEGGNFAAPEHPDEQGHRQQPRHEQQVLPGHGKDAAEEVAHKIRTVARGEVCEDDPRRHARGPDDADDGIRPGGLLQHDPGHEQGQGQGEPHGAQPGGKPEEKGESHPAIGRVGHTPGEDHVPLHHHHGPKDAAQAAAEQGGPEGVPHELELQQVSHGCTPPRRDHGRGRGRPAPGGGFRGPRAPRDTFPRPAPWHRDRSPPSRGKTPSG</sequence>
<accession>A0A645EWG6</accession>
<evidence type="ECO:0000256" key="1">
    <source>
        <dbReference type="SAM" id="MobiDB-lite"/>
    </source>
</evidence>
<organism evidence="2">
    <name type="scientific">bioreactor metagenome</name>
    <dbReference type="NCBI Taxonomy" id="1076179"/>
    <lineage>
        <taxon>unclassified sequences</taxon>
        <taxon>metagenomes</taxon>
        <taxon>ecological metagenomes</taxon>
    </lineage>
</organism>
<dbReference type="EMBL" id="VSSQ01051455">
    <property type="protein sequence ID" value="MPN05549.1"/>
    <property type="molecule type" value="Genomic_DNA"/>
</dbReference>
<reference evidence="2" key="1">
    <citation type="submission" date="2019-08" db="EMBL/GenBank/DDBJ databases">
        <authorList>
            <person name="Kucharzyk K."/>
            <person name="Murdoch R.W."/>
            <person name="Higgins S."/>
            <person name="Loffler F."/>
        </authorList>
    </citation>
    <scope>NUCLEOTIDE SEQUENCE</scope>
</reference>
<gene>
    <name evidence="2" type="ORF">SDC9_152800</name>
</gene>
<dbReference type="AlphaFoldDB" id="A0A645EWG6"/>
<name>A0A645EWG6_9ZZZZ</name>
<feature type="compositionally biased region" description="Basic and acidic residues" evidence="1">
    <location>
        <begin position="67"/>
        <end position="87"/>
    </location>
</feature>
<feature type="region of interest" description="Disordered" evidence="1">
    <location>
        <begin position="1"/>
        <end position="227"/>
    </location>
</feature>
<comment type="caution">
    <text evidence="2">The sequence shown here is derived from an EMBL/GenBank/DDBJ whole genome shotgun (WGS) entry which is preliminary data.</text>
</comment>